<evidence type="ECO:0000313" key="2">
    <source>
        <dbReference type="Proteomes" id="UP000572863"/>
    </source>
</evidence>
<protein>
    <submittedName>
        <fullName evidence="1">Uncharacterized protein</fullName>
    </submittedName>
</protein>
<comment type="caution">
    <text evidence="1">The sequence shown here is derived from an EMBL/GenBank/DDBJ whole genome shotgun (WGS) entry which is preliminary data.</text>
</comment>
<name>A0ABX2QR15_9PSED</name>
<evidence type="ECO:0000313" key="1">
    <source>
        <dbReference type="EMBL" id="NWD94172.1"/>
    </source>
</evidence>
<keyword evidence="2" id="KW-1185">Reference proteome</keyword>
<dbReference type="Proteomes" id="UP000572863">
    <property type="component" value="Unassembled WGS sequence"/>
</dbReference>
<reference evidence="1 2" key="1">
    <citation type="submission" date="2020-04" db="EMBL/GenBank/DDBJ databases">
        <title>Molecular characterization of pseudomonads from Agaricus bisporus reveal novel blotch 2 pathogens in Western Europe.</title>
        <authorList>
            <person name="Taparia T."/>
            <person name="Krijger M."/>
            <person name="Haynes E."/>
            <person name="Elpinstone J.G."/>
            <person name="Noble R."/>
            <person name="Van Der Wolf J."/>
        </authorList>
    </citation>
    <scope>NUCLEOTIDE SEQUENCE [LARGE SCALE GENOMIC DNA]</scope>
    <source>
        <strain evidence="1 2">P7774</strain>
    </source>
</reference>
<gene>
    <name evidence="1" type="ORF">HX871_07075</name>
</gene>
<proteinExistence type="predicted"/>
<accession>A0ABX2QR15</accession>
<dbReference type="RefSeq" id="WP_177049253.1">
    <property type="nucleotide sequence ID" value="NZ_JACAQM010000001.1"/>
</dbReference>
<sequence length="57" mass="6436">MNIVIGTGATSYCVMCSDEDQTASVLRECEEDGHQYRYATDADRSQEKVDFLDWNPA</sequence>
<dbReference type="EMBL" id="JACARY010000009">
    <property type="protein sequence ID" value="NWD94172.1"/>
    <property type="molecule type" value="Genomic_DNA"/>
</dbReference>
<organism evidence="1 2">
    <name type="scientific">Pseudomonas reactans</name>
    <dbReference type="NCBI Taxonomy" id="117680"/>
    <lineage>
        <taxon>Bacteria</taxon>
        <taxon>Pseudomonadati</taxon>
        <taxon>Pseudomonadota</taxon>
        <taxon>Gammaproteobacteria</taxon>
        <taxon>Pseudomonadales</taxon>
        <taxon>Pseudomonadaceae</taxon>
        <taxon>Pseudomonas</taxon>
    </lineage>
</organism>